<evidence type="ECO:0000256" key="4">
    <source>
        <dbReference type="PROSITE-ProRule" id="PRU00473"/>
    </source>
</evidence>
<proteinExistence type="predicted"/>
<dbReference type="InterPro" id="IPR036737">
    <property type="entry name" value="OmpA-like_sf"/>
</dbReference>
<dbReference type="PRINTS" id="PR01023">
    <property type="entry name" value="NAFLGMOTY"/>
</dbReference>
<dbReference type="Gene3D" id="3.30.1330.60">
    <property type="entry name" value="OmpA-like domain"/>
    <property type="match status" value="1"/>
</dbReference>
<feature type="domain" description="OmpA-like" evidence="6">
    <location>
        <begin position="295"/>
        <end position="412"/>
    </location>
</feature>
<evidence type="ECO:0000313" key="8">
    <source>
        <dbReference type="Proteomes" id="UP000721861"/>
    </source>
</evidence>
<dbReference type="PROSITE" id="PS01068">
    <property type="entry name" value="OMPA_1"/>
    <property type="match status" value="1"/>
</dbReference>
<protein>
    <submittedName>
        <fullName evidence="7">OmpA family protein</fullName>
    </submittedName>
</protein>
<keyword evidence="3" id="KW-0998">Cell outer membrane</keyword>
<organism evidence="7 8">
    <name type="scientific">Carboxylicivirga mesophila</name>
    <dbReference type="NCBI Taxonomy" id="1166478"/>
    <lineage>
        <taxon>Bacteria</taxon>
        <taxon>Pseudomonadati</taxon>
        <taxon>Bacteroidota</taxon>
        <taxon>Bacteroidia</taxon>
        <taxon>Marinilabiliales</taxon>
        <taxon>Marinilabiliaceae</taxon>
        <taxon>Carboxylicivirga</taxon>
    </lineage>
</organism>
<dbReference type="EMBL" id="JAGUCN010000023">
    <property type="protein sequence ID" value="MBS2213189.1"/>
    <property type="molecule type" value="Genomic_DNA"/>
</dbReference>
<dbReference type="PANTHER" id="PTHR30329">
    <property type="entry name" value="STATOR ELEMENT OF FLAGELLAR MOTOR COMPLEX"/>
    <property type="match status" value="1"/>
</dbReference>
<dbReference type="CDD" id="cd07185">
    <property type="entry name" value="OmpA_C-like"/>
    <property type="match status" value="1"/>
</dbReference>
<gene>
    <name evidence="7" type="ORF">KEM09_17380</name>
</gene>
<dbReference type="PROSITE" id="PS51123">
    <property type="entry name" value="OMPA_2"/>
    <property type="match status" value="1"/>
</dbReference>
<dbReference type="InterPro" id="IPR050330">
    <property type="entry name" value="Bact_OuterMem_StrucFunc"/>
</dbReference>
<dbReference type="InterPro" id="IPR006690">
    <property type="entry name" value="OMPA-like_CS"/>
</dbReference>
<reference evidence="7 8" key="1">
    <citation type="journal article" date="2014" name="Int. J. Syst. Evol. Microbiol.">
        <title>Carboxylicivirga gen. nov. in the family Marinilabiliaceae with two novel species, Carboxylicivirga mesophila sp. nov. and Carboxylicivirga taeanensis sp. nov., and reclassification of Cytophaga fermentans as Saccharicrinis fermentans gen. nov., comb. nov.</title>
        <authorList>
            <person name="Yang S.H."/>
            <person name="Seo H.S."/>
            <person name="Woo J.H."/>
            <person name="Oh H.M."/>
            <person name="Jang H."/>
            <person name="Lee J.H."/>
            <person name="Kim S.J."/>
            <person name="Kwon K.K."/>
        </authorList>
    </citation>
    <scope>NUCLEOTIDE SEQUENCE [LARGE SCALE GENOMIC DNA]</scope>
    <source>
        <strain evidence="7 8">JCM 18290</strain>
    </source>
</reference>
<keyword evidence="2 4" id="KW-0472">Membrane</keyword>
<dbReference type="InterPro" id="IPR006665">
    <property type="entry name" value="OmpA-like"/>
</dbReference>
<feature type="chain" id="PRO_5046544125" evidence="5">
    <location>
        <begin position="33"/>
        <end position="414"/>
    </location>
</feature>
<evidence type="ECO:0000259" key="6">
    <source>
        <dbReference type="PROSITE" id="PS51123"/>
    </source>
</evidence>
<evidence type="ECO:0000256" key="3">
    <source>
        <dbReference type="ARBA" id="ARBA00023237"/>
    </source>
</evidence>
<accession>A0ABS5KDR9</accession>
<evidence type="ECO:0000256" key="2">
    <source>
        <dbReference type="ARBA" id="ARBA00023136"/>
    </source>
</evidence>
<evidence type="ECO:0000256" key="5">
    <source>
        <dbReference type="SAM" id="SignalP"/>
    </source>
</evidence>
<sequence length="414" mass="47372">MTHIYTKVLIKRIALSVIIQLCCVLVNSQNLAPNPSFELNYACPDSIGNLELVKDWWSPFGRPVYFHTCNNYKTNYRRIVPPGQKAYNEEPVIANSGVGYVGIYMSVISVPSHHDYLMCKLNSPLKKDSIYDVEMMVRLGNVWKYIDYIGMFFSRDKYEVPKRQTIKTYRAYNDSYTYKTLDRVSLSFDKDTVRLSNDSCKLNNRHQWIKVKGQYTAKGGEQYVTIGNFCIGNRGLFNNNIKPENPVYVVDGHSYLEGDFSYSSYQSTFYYIDDVYIGHQSIRNSKVYQSFESKMKVGEPLKLENIYFETGKATLEDVSYSTLRLLQTYLIDHEDLCVVIEGHTDNIGTDEANLLLSQQRAEAIIHYLNANGISSSRMKALGCGHSQPIADNASAGGRQLNRRVEFTLTKKMNP</sequence>
<keyword evidence="8" id="KW-1185">Reference proteome</keyword>
<evidence type="ECO:0000256" key="1">
    <source>
        <dbReference type="ARBA" id="ARBA00004442"/>
    </source>
</evidence>
<dbReference type="Pfam" id="PF00691">
    <property type="entry name" value="OmpA"/>
    <property type="match status" value="1"/>
</dbReference>
<feature type="signal peptide" evidence="5">
    <location>
        <begin position="1"/>
        <end position="32"/>
    </location>
</feature>
<name>A0ABS5KDR9_9BACT</name>
<dbReference type="InterPro" id="IPR006664">
    <property type="entry name" value="OMP_bac"/>
</dbReference>
<evidence type="ECO:0000313" key="7">
    <source>
        <dbReference type="EMBL" id="MBS2213189.1"/>
    </source>
</evidence>
<dbReference type="Proteomes" id="UP000721861">
    <property type="component" value="Unassembled WGS sequence"/>
</dbReference>
<comment type="subcellular location">
    <subcellularLocation>
        <location evidence="1">Cell outer membrane</location>
    </subcellularLocation>
</comment>
<comment type="caution">
    <text evidence="7">The sequence shown here is derived from an EMBL/GenBank/DDBJ whole genome shotgun (WGS) entry which is preliminary data.</text>
</comment>
<dbReference type="PANTHER" id="PTHR30329:SF21">
    <property type="entry name" value="LIPOPROTEIN YIAD-RELATED"/>
    <property type="match status" value="1"/>
</dbReference>
<dbReference type="PRINTS" id="PR01021">
    <property type="entry name" value="OMPADOMAIN"/>
</dbReference>
<dbReference type="RefSeq" id="WP_212230226.1">
    <property type="nucleotide sequence ID" value="NZ_JAGUCN010000023.1"/>
</dbReference>
<keyword evidence="5" id="KW-0732">Signal</keyword>
<dbReference type="SUPFAM" id="SSF103088">
    <property type="entry name" value="OmpA-like"/>
    <property type="match status" value="1"/>
</dbReference>